<comment type="caution">
    <text evidence="2">The sequence shown here is derived from an EMBL/GenBank/DDBJ whole genome shotgun (WGS) entry which is preliminary data.</text>
</comment>
<dbReference type="PROSITE" id="PS51257">
    <property type="entry name" value="PROKAR_LIPOPROTEIN"/>
    <property type="match status" value="1"/>
</dbReference>
<accession>A0A1Q9GCI1</accession>
<name>A0A1Q9GCI1_9GAMM</name>
<dbReference type="Gene3D" id="2.130.10.80">
    <property type="entry name" value="Galactose oxidase/kelch, beta-propeller"/>
    <property type="match status" value="1"/>
</dbReference>
<proteinExistence type="predicted"/>
<dbReference type="Proteomes" id="UP000186905">
    <property type="component" value="Unassembled WGS sequence"/>
</dbReference>
<evidence type="ECO:0000313" key="2">
    <source>
        <dbReference type="EMBL" id="OLQ72107.1"/>
    </source>
</evidence>
<keyword evidence="1" id="KW-0732">Signal</keyword>
<dbReference type="InterPro" id="IPR037293">
    <property type="entry name" value="Gal_Oxidase_central_sf"/>
</dbReference>
<reference evidence="2 3" key="1">
    <citation type="submission" date="2016-09" db="EMBL/GenBank/DDBJ databases">
        <title>Photobacterium proteolyticum sp. nov. a protease producing bacterium isolated from ocean sediments of Laizhou Bay.</title>
        <authorList>
            <person name="Li Y."/>
        </authorList>
    </citation>
    <scope>NUCLEOTIDE SEQUENCE [LARGE SCALE GENOMIC DNA]</scope>
    <source>
        <strain evidence="2 3">13-12</strain>
    </source>
</reference>
<organism evidence="2 3">
    <name type="scientific">Photobacterium proteolyticum</name>
    <dbReference type="NCBI Taxonomy" id="1903952"/>
    <lineage>
        <taxon>Bacteria</taxon>
        <taxon>Pseudomonadati</taxon>
        <taxon>Pseudomonadota</taxon>
        <taxon>Gammaproteobacteria</taxon>
        <taxon>Vibrionales</taxon>
        <taxon>Vibrionaceae</taxon>
        <taxon>Photobacterium</taxon>
    </lineage>
</organism>
<keyword evidence="3" id="KW-1185">Reference proteome</keyword>
<protein>
    <submittedName>
        <fullName evidence="2">Uncharacterized protein</fullName>
    </submittedName>
</protein>
<evidence type="ECO:0000313" key="3">
    <source>
        <dbReference type="Proteomes" id="UP000186905"/>
    </source>
</evidence>
<dbReference type="RefSeq" id="WP_075767083.1">
    <property type="nucleotide sequence ID" value="NZ_MJIL01000092.1"/>
</dbReference>
<dbReference type="EMBL" id="MJIL01000092">
    <property type="protein sequence ID" value="OLQ72107.1"/>
    <property type="molecule type" value="Genomic_DNA"/>
</dbReference>
<dbReference type="SUPFAM" id="SSF50965">
    <property type="entry name" value="Galactose oxidase, central domain"/>
    <property type="match status" value="1"/>
</dbReference>
<dbReference type="InterPro" id="IPR011043">
    <property type="entry name" value="Gal_Oxase/kelch_b-propeller"/>
</dbReference>
<dbReference type="AlphaFoldDB" id="A0A1Q9GCI1"/>
<sequence>MAQYKTSLSLLVTVLALSACGGGGDSSPIQTSDVTPTTTPASYRLAETYQLPYKYHIGNSVFVDGNKLLFAGGESGEPNGARHDGHPAYATSAYILDLDTDTLTEYQTKGKSGHAMSSGAIASGIDEPKVIKLAPNKYAITGGFQYTTTAFVLDHNNKSIQSYDTDIQVTDNSGLNTTSFFADSAGVAALDNGDFALFGFNNGLFGMDTIARFDANNSLSFSQANAVLTKARGKADAYALTDGRILLVGGWDGSADLSEGSATRRAEIYDPAADTIQRVADYPIPKFQGQHSGSSPISDGKVCVGEYTYLIAEDRWEKGCEATQTLQTDFHPDGYKAMLIAETTDGRLVYQEITSETDPYDDACKCKPYKTGTEVYVFEKNKS</sequence>
<evidence type="ECO:0000256" key="1">
    <source>
        <dbReference type="SAM" id="SignalP"/>
    </source>
</evidence>
<dbReference type="OrthoDB" id="9769308at2"/>
<gene>
    <name evidence="2" type="ORF">BIT28_24045</name>
</gene>
<feature type="chain" id="PRO_5012819339" evidence="1">
    <location>
        <begin position="22"/>
        <end position="383"/>
    </location>
</feature>
<feature type="signal peptide" evidence="1">
    <location>
        <begin position="1"/>
        <end position="21"/>
    </location>
</feature>